<dbReference type="Gene3D" id="3.80.10.10">
    <property type="entry name" value="Ribonuclease Inhibitor"/>
    <property type="match status" value="1"/>
</dbReference>
<protein>
    <recommendedName>
        <fullName evidence="3">F-box domain-containing protein</fullName>
    </recommendedName>
</protein>
<evidence type="ECO:0008006" key="3">
    <source>
        <dbReference type="Google" id="ProtNLM"/>
    </source>
</evidence>
<dbReference type="AlphaFoldDB" id="A0AAW0FIY2"/>
<sequence length="470" mass="54242">MKTSSRLSVSRFSHIVIRGGTSSVQHRTGPQTSKATRLPLEILQLIISYLIPPAFEIERTNSVVWTHTSDPSHFNSNILRVCQISRAWYEAGIHLLYYRVVLCTLHQLERFMKALNHTPASRRIVRELIVFDNVLGDASKRYEFSNGWRSWYYRTVTKRSYLKQGKRTQELARSIILICPCLQRVSVHCCSWAGMSSMSPYIFNGSEYNRHPALRQVLITESYSLSLCVPVGFTNLQTLTLLDTRISCSFLEYIPTGLPQLRTFTLIDSHITPWRRSYIYPLLRKIRSLRVLQLVDTGVDSPEDQITVAHRDGCPCPESLERLSLVSSNYELDDILAAWSQLGGFPKTLRELRIPMFQSILPTIKLPPTLETLMLFLDPLCYSKYNYTPILEKIRHLLEQNSSTISEPTFTSVVVVTQTPTSGYFFNNWTSPHAMREERLLQELCNEYDVKLSKVDSVAYNQWFLHESER</sequence>
<name>A0AAW0FIY2_9APHY</name>
<proteinExistence type="predicted"/>
<comment type="caution">
    <text evidence="1">The sequence shown here is derived from an EMBL/GenBank/DDBJ whole genome shotgun (WGS) entry which is preliminary data.</text>
</comment>
<dbReference type="InterPro" id="IPR032675">
    <property type="entry name" value="LRR_dom_sf"/>
</dbReference>
<evidence type="ECO:0000313" key="2">
    <source>
        <dbReference type="Proteomes" id="UP001385951"/>
    </source>
</evidence>
<dbReference type="EMBL" id="JASBNA010000041">
    <property type="protein sequence ID" value="KAK7681390.1"/>
    <property type="molecule type" value="Genomic_DNA"/>
</dbReference>
<accession>A0AAW0FIY2</accession>
<keyword evidence="2" id="KW-1185">Reference proteome</keyword>
<organism evidence="1 2">
    <name type="scientific">Cerrena zonata</name>
    <dbReference type="NCBI Taxonomy" id="2478898"/>
    <lineage>
        <taxon>Eukaryota</taxon>
        <taxon>Fungi</taxon>
        <taxon>Dikarya</taxon>
        <taxon>Basidiomycota</taxon>
        <taxon>Agaricomycotina</taxon>
        <taxon>Agaricomycetes</taxon>
        <taxon>Polyporales</taxon>
        <taxon>Cerrenaceae</taxon>
        <taxon>Cerrena</taxon>
    </lineage>
</organism>
<gene>
    <name evidence="1" type="ORF">QCA50_015482</name>
</gene>
<dbReference type="Proteomes" id="UP001385951">
    <property type="component" value="Unassembled WGS sequence"/>
</dbReference>
<reference evidence="1 2" key="1">
    <citation type="submission" date="2022-09" db="EMBL/GenBank/DDBJ databases">
        <authorList>
            <person name="Palmer J.M."/>
        </authorList>
    </citation>
    <scope>NUCLEOTIDE SEQUENCE [LARGE SCALE GENOMIC DNA]</scope>
    <source>
        <strain evidence="1 2">DSM 7382</strain>
    </source>
</reference>
<dbReference type="SUPFAM" id="SSF52047">
    <property type="entry name" value="RNI-like"/>
    <property type="match status" value="1"/>
</dbReference>
<evidence type="ECO:0000313" key="1">
    <source>
        <dbReference type="EMBL" id="KAK7681390.1"/>
    </source>
</evidence>